<feature type="signal peptide" evidence="5">
    <location>
        <begin position="1"/>
        <end position="21"/>
    </location>
</feature>
<evidence type="ECO:0000256" key="1">
    <source>
        <dbReference type="ARBA" id="ARBA00004613"/>
    </source>
</evidence>
<organism evidence="7 8">
    <name type="scientific">Phytophthora megakarya</name>
    <dbReference type="NCBI Taxonomy" id="4795"/>
    <lineage>
        <taxon>Eukaryota</taxon>
        <taxon>Sar</taxon>
        <taxon>Stramenopiles</taxon>
        <taxon>Oomycota</taxon>
        <taxon>Peronosporomycetes</taxon>
        <taxon>Peronosporales</taxon>
        <taxon>Peronosporaceae</taxon>
        <taxon>Phytophthora</taxon>
    </lineage>
</organism>
<dbReference type="EMBL" id="NBNE01002390">
    <property type="protein sequence ID" value="OWZ10620.1"/>
    <property type="molecule type" value="Genomic_DNA"/>
</dbReference>
<comment type="similarity">
    <text evidence="2 5">Belongs to the RxLR effector family.</text>
</comment>
<keyword evidence="4 5" id="KW-0732">Signal</keyword>
<comment type="domain">
    <text evidence="5">The RxLR-dEER motif acts to carry the protein into the host cell cytoplasm through binding to cell surface phosphatidylinositol-3-phosphate.</text>
</comment>
<sequence>MRLSQVLMVAAAFLFTSEAIAVTVVSNQAKISTVASAGPNQRLLRSYKPVEEDSDDLDALDKTEERGRPSKLQALASSWGLSFDDIVAGTQRLTDEQQTAWIAIVNNHREKPEKKP</sequence>
<feature type="compositionally biased region" description="Basic and acidic residues" evidence="6">
    <location>
        <begin position="59"/>
        <end position="68"/>
    </location>
</feature>
<feature type="chain" id="PRO_5012511020" description="RxLR effector protein" evidence="5">
    <location>
        <begin position="22"/>
        <end position="116"/>
    </location>
</feature>
<keyword evidence="3 5" id="KW-0964">Secreted</keyword>
<evidence type="ECO:0000256" key="3">
    <source>
        <dbReference type="ARBA" id="ARBA00022525"/>
    </source>
</evidence>
<dbReference type="AlphaFoldDB" id="A0A225W184"/>
<accession>A0A225W184</accession>
<evidence type="ECO:0000256" key="6">
    <source>
        <dbReference type="SAM" id="MobiDB-lite"/>
    </source>
</evidence>
<evidence type="ECO:0000256" key="4">
    <source>
        <dbReference type="ARBA" id="ARBA00022729"/>
    </source>
</evidence>
<dbReference type="InterPro" id="IPR031825">
    <property type="entry name" value="RXLR"/>
</dbReference>
<evidence type="ECO:0000256" key="2">
    <source>
        <dbReference type="ARBA" id="ARBA00010400"/>
    </source>
</evidence>
<evidence type="ECO:0000313" key="7">
    <source>
        <dbReference type="EMBL" id="OWZ10620.1"/>
    </source>
</evidence>
<comment type="caution">
    <text evidence="7">The sequence shown here is derived from an EMBL/GenBank/DDBJ whole genome shotgun (WGS) entry which is preliminary data.</text>
</comment>
<name>A0A225W184_9STRA</name>
<proteinExistence type="inferred from homology"/>
<comment type="subcellular location">
    <subcellularLocation>
        <location evidence="1 5">Secreted</location>
    </subcellularLocation>
</comment>
<protein>
    <recommendedName>
        <fullName evidence="5">RxLR effector protein</fullName>
    </recommendedName>
</protein>
<feature type="region of interest" description="Disordered" evidence="6">
    <location>
        <begin position="47"/>
        <end position="68"/>
    </location>
</feature>
<dbReference type="Pfam" id="PF16810">
    <property type="entry name" value="RXLR"/>
    <property type="match status" value="1"/>
</dbReference>
<comment type="function">
    <text evidence="5">Effector that suppresses plant defense responses during pathogen infection.</text>
</comment>
<dbReference type="Proteomes" id="UP000198211">
    <property type="component" value="Unassembled WGS sequence"/>
</dbReference>
<reference evidence="8" key="1">
    <citation type="submission" date="2017-03" db="EMBL/GenBank/DDBJ databases">
        <title>Phytopthora megakarya and P. palmivora, two closely related causual agents of cacao black pod achieved similar genome size and gene model numbers by different mechanisms.</title>
        <authorList>
            <person name="Ali S."/>
            <person name="Shao J."/>
            <person name="Larry D.J."/>
            <person name="Kronmiller B."/>
            <person name="Shen D."/>
            <person name="Strem M.D."/>
            <person name="Melnick R.L."/>
            <person name="Guiltinan M.J."/>
            <person name="Tyler B.M."/>
            <person name="Meinhardt L.W."/>
            <person name="Bailey B.A."/>
        </authorList>
    </citation>
    <scope>NUCLEOTIDE SEQUENCE [LARGE SCALE GENOMIC DNA]</scope>
    <source>
        <strain evidence="8">zdho120</strain>
    </source>
</reference>
<gene>
    <name evidence="7" type="ORF">PHMEG_00016507</name>
</gene>
<evidence type="ECO:0000313" key="8">
    <source>
        <dbReference type="Proteomes" id="UP000198211"/>
    </source>
</evidence>
<evidence type="ECO:0000256" key="5">
    <source>
        <dbReference type="RuleBase" id="RU367124"/>
    </source>
</evidence>
<keyword evidence="8" id="KW-1185">Reference proteome</keyword>